<gene>
    <name evidence="2" type="ORF">BLA6863_01326</name>
</gene>
<reference evidence="2 3" key="1">
    <citation type="submission" date="2019-09" db="EMBL/GenBank/DDBJ databases">
        <authorList>
            <person name="Depoorter E."/>
        </authorList>
    </citation>
    <scope>NUCLEOTIDE SEQUENCE [LARGE SCALE GENOMIC DNA]</scope>
    <source>
        <strain evidence="2">LMG 6863</strain>
    </source>
</reference>
<name>A0A6P2IQ89_BURL3</name>
<evidence type="ECO:0000313" key="2">
    <source>
        <dbReference type="EMBL" id="VWB31013.1"/>
    </source>
</evidence>
<dbReference type="EMBL" id="CABVPY010000006">
    <property type="protein sequence ID" value="VWB31013.1"/>
    <property type="molecule type" value="Genomic_DNA"/>
</dbReference>
<feature type="compositionally biased region" description="Basic residues" evidence="1">
    <location>
        <begin position="7"/>
        <end position="18"/>
    </location>
</feature>
<proteinExistence type="predicted"/>
<feature type="compositionally biased region" description="Basic and acidic residues" evidence="1">
    <location>
        <begin position="62"/>
        <end position="75"/>
    </location>
</feature>
<sequence>MGTAPAKKGRHRAVHRGLRLASGPAATRKRRRADSHGWRGNRLRRRPSDRRHTRRSAAPARCVDRRRTDLEPRVDRAQRGALAQGYVANNPVNRTDPTGSNGVTTDTGIQIVCNGWACVGDAWSVVNSHARGPDSVIATIPLAPGFGFTMTMDRYGLIYVGPGAGFSAPNLDSSSPVSENWTGYGTTPTPTQLQNFTGGWSATASVGLGQLCLPRARLEIPREESDSDFLPRVVRWDIVFRYINLLSVGRA</sequence>
<evidence type="ECO:0000313" key="3">
    <source>
        <dbReference type="Proteomes" id="UP000494170"/>
    </source>
</evidence>
<protein>
    <submittedName>
        <fullName evidence="2">Uncharacterized protein</fullName>
    </submittedName>
</protein>
<accession>A0A6P2IQ89</accession>
<organism evidence="2 3">
    <name type="scientific">Burkholderia lata (strain ATCC 17760 / DSM 23089 / LMG 22485 / NCIMB 9086 / R18194 / 383)</name>
    <dbReference type="NCBI Taxonomy" id="482957"/>
    <lineage>
        <taxon>Bacteria</taxon>
        <taxon>Pseudomonadati</taxon>
        <taxon>Pseudomonadota</taxon>
        <taxon>Betaproteobacteria</taxon>
        <taxon>Burkholderiales</taxon>
        <taxon>Burkholderiaceae</taxon>
        <taxon>Burkholderia</taxon>
        <taxon>Burkholderia cepacia complex</taxon>
    </lineage>
</organism>
<feature type="compositionally biased region" description="Basic residues" evidence="1">
    <location>
        <begin position="27"/>
        <end position="55"/>
    </location>
</feature>
<feature type="region of interest" description="Disordered" evidence="1">
    <location>
        <begin position="1"/>
        <end position="75"/>
    </location>
</feature>
<dbReference type="Proteomes" id="UP000494170">
    <property type="component" value="Unassembled WGS sequence"/>
</dbReference>
<evidence type="ECO:0000256" key="1">
    <source>
        <dbReference type="SAM" id="MobiDB-lite"/>
    </source>
</evidence>
<dbReference type="AlphaFoldDB" id="A0A6P2IQ89"/>